<keyword evidence="3" id="KW-1185">Reference proteome</keyword>
<dbReference type="EMBL" id="PGFJ01000001">
    <property type="protein sequence ID" value="PJJ83793.1"/>
    <property type="molecule type" value="Genomic_DNA"/>
</dbReference>
<comment type="caution">
    <text evidence="2">The sequence shown here is derived from an EMBL/GenBank/DDBJ whole genome shotgun (WGS) entry which is preliminary data.</text>
</comment>
<dbReference type="RefSeq" id="WP_100340034.1">
    <property type="nucleotide sequence ID" value="NZ_PGFJ01000001.1"/>
</dbReference>
<reference evidence="2 3" key="1">
    <citation type="submission" date="2017-11" db="EMBL/GenBank/DDBJ databases">
        <title>Genomic Encyclopedia of Archaeal and Bacterial Type Strains, Phase II (KMG-II): From Individual Species to Whole Genera.</title>
        <authorList>
            <person name="Goeker M."/>
        </authorList>
    </citation>
    <scope>NUCLEOTIDE SEQUENCE [LARGE SCALE GENOMIC DNA]</scope>
    <source>
        <strain evidence="2 3">DSM 28175</strain>
    </source>
</reference>
<dbReference type="AlphaFoldDB" id="A0A2H9VSJ5"/>
<dbReference type="Proteomes" id="UP000242687">
    <property type="component" value="Unassembled WGS sequence"/>
</dbReference>
<sequence length="76" mass="8271">MNTTDQNKPQQEDKTPDFIKSPKETEDFGGHANEPDTQENYPQHGSQSQAQAVTNNNGLDIEPESSDDGGIIGPND</sequence>
<feature type="region of interest" description="Disordered" evidence="1">
    <location>
        <begin position="1"/>
        <end position="76"/>
    </location>
</feature>
<gene>
    <name evidence="2" type="ORF">CLV57_0786</name>
</gene>
<accession>A0A2H9VSJ5</accession>
<evidence type="ECO:0000256" key="1">
    <source>
        <dbReference type="SAM" id="MobiDB-lite"/>
    </source>
</evidence>
<proteinExistence type="predicted"/>
<name>A0A2H9VSJ5_9SPHI</name>
<feature type="compositionally biased region" description="Polar residues" evidence="1">
    <location>
        <begin position="38"/>
        <end position="58"/>
    </location>
</feature>
<feature type="compositionally biased region" description="Basic and acidic residues" evidence="1">
    <location>
        <begin position="10"/>
        <end position="29"/>
    </location>
</feature>
<evidence type="ECO:0000313" key="2">
    <source>
        <dbReference type="EMBL" id="PJJ83793.1"/>
    </source>
</evidence>
<protein>
    <submittedName>
        <fullName evidence="2">Uncharacterized protein</fullName>
    </submittedName>
</protein>
<evidence type="ECO:0000313" key="3">
    <source>
        <dbReference type="Proteomes" id="UP000242687"/>
    </source>
</evidence>
<organism evidence="2 3">
    <name type="scientific">Mucilaginibacter auburnensis</name>
    <dbReference type="NCBI Taxonomy" id="1457233"/>
    <lineage>
        <taxon>Bacteria</taxon>
        <taxon>Pseudomonadati</taxon>
        <taxon>Bacteroidota</taxon>
        <taxon>Sphingobacteriia</taxon>
        <taxon>Sphingobacteriales</taxon>
        <taxon>Sphingobacteriaceae</taxon>
        <taxon>Mucilaginibacter</taxon>
    </lineage>
</organism>